<dbReference type="InterPro" id="IPR007321">
    <property type="entry name" value="Transposase_28"/>
</dbReference>
<organism evidence="3 4">
    <name type="scientific">Panicum miliaceum</name>
    <name type="common">Proso millet</name>
    <name type="synonym">Broomcorn millet</name>
    <dbReference type="NCBI Taxonomy" id="4540"/>
    <lineage>
        <taxon>Eukaryota</taxon>
        <taxon>Viridiplantae</taxon>
        <taxon>Streptophyta</taxon>
        <taxon>Embryophyta</taxon>
        <taxon>Tracheophyta</taxon>
        <taxon>Spermatophyta</taxon>
        <taxon>Magnoliopsida</taxon>
        <taxon>Liliopsida</taxon>
        <taxon>Poales</taxon>
        <taxon>Poaceae</taxon>
        <taxon>PACMAD clade</taxon>
        <taxon>Panicoideae</taxon>
        <taxon>Panicodae</taxon>
        <taxon>Paniceae</taxon>
        <taxon>Panicinae</taxon>
        <taxon>Panicum</taxon>
        <taxon>Panicum sect. Panicum</taxon>
    </lineage>
</organism>
<protein>
    <recommendedName>
        <fullName evidence="2">Transposase (putative) gypsy type domain-containing protein</fullName>
    </recommendedName>
</protein>
<feature type="region of interest" description="Disordered" evidence="1">
    <location>
        <begin position="1"/>
        <end position="49"/>
    </location>
</feature>
<name>A0A3L6SME4_PANMI</name>
<reference evidence="4" key="1">
    <citation type="journal article" date="2019" name="Nat. Commun.">
        <title>The genome of broomcorn millet.</title>
        <authorList>
            <person name="Zou C."/>
            <person name="Miki D."/>
            <person name="Li D."/>
            <person name="Tang Q."/>
            <person name="Xiao L."/>
            <person name="Rajput S."/>
            <person name="Deng P."/>
            <person name="Jia W."/>
            <person name="Huang R."/>
            <person name="Zhang M."/>
            <person name="Sun Y."/>
            <person name="Hu J."/>
            <person name="Fu X."/>
            <person name="Schnable P.S."/>
            <person name="Li F."/>
            <person name="Zhang H."/>
            <person name="Feng B."/>
            <person name="Zhu X."/>
            <person name="Liu R."/>
            <person name="Schnable J.C."/>
            <person name="Zhu J.-K."/>
            <person name="Zhang H."/>
        </authorList>
    </citation>
    <scope>NUCLEOTIDE SEQUENCE [LARGE SCALE GENOMIC DNA]</scope>
</reference>
<dbReference type="PANTHER" id="PTHR33026">
    <property type="entry name" value="OS06G0360600 PROTEIN"/>
    <property type="match status" value="1"/>
</dbReference>
<comment type="caution">
    <text evidence="3">The sequence shown here is derived from an EMBL/GenBank/DDBJ whole genome shotgun (WGS) entry which is preliminary data.</text>
</comment>
<accession>A0A3L6SME4</accession>
<proteinExistence type="predicted"/>
<evidence type="ECO:0000313" key="4">
    <source>
        <dbReference type="Proteomes" id="UP000275267"/>
    </source>
</evidence>
<dbReference type="EMBL" id="PQIB02000004">
    <property type="protein sequence ID" value="RLN23335.1"/>
    <property type="molecule type" value="Genomic_DNA"/>
</dbReference>
<dbReference type="Proteomes" id="UP000275267">
    <property type="component" value="Unassembled WGS sequence"/>
</dbReference>
<dbReference type="AlphaFoldDB" id="A0A3L6SME4"/>
<evidence type="ECO:0000259" key="2">
    <source>
        <dbReference type="Pfam" id="PF04195"/>
    </source>
</evidence>
<sequence>MRTKLRVTFRPAMLKKSAAGRGRKREGEGEGGSPPSAKVAKTSEGASWRASTIRERDLLRLIAERVLQEEGVVQWRPAGNDSSPWENTGETVMFTPFADRGLALPSSEFFHGLLGFYKIKHYHLPPNSIFAHFYFCAFVRGIPRNSPALQSFPPSLPP</sequence>
<gene>
    <name evidence="3" type="ORF">C2845_PM07G21640</name>
</gene>
<dbReference type="Pfam" id="PF04195">
    <property type="entry name" value="Transposase_28"/>
    <property type="match status" value="1"/>
</dbReference>
<dbReference type="PANTHER" id="PTHR33026:SF7">
    <property type="entry name" value="OS03G0100275 PROTEIN"/>
    <property type="match status" value="1"/>
</dbReference>
<evidence type="ECO:0000256" key="1">
    <source>
        <dbReference type="SAM" id="MobiDB-lite"/>
    </source>
</evidence>
<keyword evidence="4" id="KW-1185">Reference proteome</keyword>
<feature type="domain" description="Transposase (putative) gypsy type" evidence="2">
    <location>
        <begin position="92"/>
        <end position="138"/>
    </location>
</feature>
<evidence type="ECO:0000313" key="3">
    <source>
        <dbReference type="EMBL" id="RLN23335.1"/>
    </source>
</evidence>